<evidence type="ECO:0000313" key="2">
    <source>
        <dbReference type="EMBL" id="CAE7613341.1"/>
    </source>
</evidence>
<organism evidence="2 3">
    <name type="scientific">Symbiodinium natans</name>
    <dbReference type="NCBI Taxonomy" id="878477"/>
    <lineage>
        <taxon>Eukaryota</taxon>
        <taxon>Sar</taxon>
        <taxon>Alveolata</taxon>
        <taxon>Dinophyceae</taxon>
        <taxon>Suessiales</taxon>
        <taxon>Symbiodiniaceae</taxon>
        <taxon>Symbiodinium</taxon>
    </lineage>
</organism>
<gene>
    <name evidence="2" type="primary">sf3b1</name>
    <name evidence="2" type="ORF">SNAT2548_LOCUS34877</name>
</gene>
<dbReference type="Proteomes" id="UP000604046">
    <property type="component" value="Unassembled WGS sequence"/>
</dbReference>
<comment type="caution">
    <text evidence="2">The sequence shown here is derived from an EMBL/GenBank/DDBJ whole genome shotgun (WGS) entry which is preliminary data.</text>
</comment>
<evidence type="ECO:0000313" key="3">
    <source>
        <dbReference type="Proteomes" id="UP000604046"/>
    </source>
</evidence>
<keyword evidence="3" id="KW-1185">Reference proteome</keyword>
<proteinExistence type="predicted"/>
<evidence type="ECO:0000256" key="1">
    <source>
        <dbReference type="SAM" id="MobiDB-lite"/>
    </source>
</evidence>
<protein>
    <submittedName>
        <fullName evidence="2">Sf3b1 protein</fullName>
    </submittedName>
</protein>
<reference evidence="2" key="1">
    <citation type="submission" date="2021-02" db="EMBL/GenBank/DDBJ databases">
        <authorList>
            <person name="Dougan E. K."/>
            <person name="Rhodes N."/>
            <person name="Thang M."/>
            <person name="Chan C."/>
        </authorList>
    </citation>
    <scope>NUCLEOTIDE SEQUENCE</scope>
</reference>
<name>A0A812V8D6_9DINO</name>
<sequence>MAQTWFHAMTSSGSLEMYMKNLEFHVSMEAAIKDQIKHVGRKVGVDWSAKLQKPKTSMVAYSLLTSKVFSIISLSVEAMQGRVEDRTVILTNSGTMKVPQLDFSECSWANIEVSKVKLDVVCVPIDDPKSTVYTWYMAGSAETRRVETLLKRYMLKVFGRNEGPVGKFIHIEKSPIAAFWYAPGDQLPPSTGTVQVSVMMTTLTTKRQAEVMSEVDTESRAKRMKKLSADMGNHMDELRWFLYEYGDARKDAAGKVDNSAEETALLRDAKTMVKIMDETMGGAGNVAAGAATRGDGTASAASVESAASVANESENGAE</sequence>
<accession>A0A812V8D6</accession>
<feature type="region of interest" description="Disordered" evidence="1">
    <location>
        <begin position="289"/>
        <end position="318"/>
    </location>
</feature>
<dbReference type="EMBL" id="CAJNDS010002834">
    <property type="protein sequence ID" value="CAE7613341.1"/>
    <property type="molecule type" value="Genomic_DNA"/>
</dbReference>
<dbReference type="AlphaFoldDB" id="A0A812V8D6"/>